<dbReference type="PANTHER" id="PTHR43200:SF2">
    <property type="entry name" value="3'(2'),5'-BISPHOSPHATE NUCLEOTIDASE"/>
    <property type="match status" value="1"/>
</dbReference>
<dbReference type="Gene3D" id="3.30.540.10">
    <property type="entry name" value="Fructose-1,6-Bisphosphatase, subunit A, domain 1"/>
    <property type="match status" value="1"/>
</dbReference>
<keyword evidence="7" id="KW-1185">Reference proteome</keyword>
<comment type="similarity">
    <text evidence="2">Belongs to the inositol monophosphatase superfamily.</text>
</comment>
<evidence type="ECO:0000256" key="3">
    <source>
        <dbReference type="ARBA" id="ARBA00022723"/>
    </source>
</evidence>
<dbReference type="PANTHER" id="PTHR43200">
    <property type="entry name" value="PHOSPHATASE"/>
    <property type="match status" value="1"/>
</dbReference>
<keyword evidence="4" id="KW-0378">Hydrolase</keyword>
<keyword evidence="3" id="KW-0479">Metal-binding</keyword>
<gene>
    <name evidence="6" type="ORF">VTK73DRAFT_5632</name>
</gene>
<dbReference type="CDD" id="cd01517">
    <property type="entry name" value="PAP_phosphatase"/>
    <property type="match status" value="1"/>
</dbReference>
<evidence type="ECO:0000256" key="5">
    <source>
        <dbReference type="ARBA" id="ARBA00022842"/>
    </source>
</evidence>
<proteinExistence type="inferred from homology"/>
<evidence type="ECO:0000313" key="7">
    <source>
        <dbReference type="Proteomes" id="UP001586593"/>
    </source>
</evidence>
<dbReference type="Gene3D" id="3.40.190.80">
    <property type="match status" value="1"/>
</dbReference>
<dbReference type="Proteomes" id="UP001586593">
    <property type="component" value="Unassembled WGS sequence"/>
</dbReference>
<evidence type="ECO:0008006" key="8">
    <source>
        <dbReference type="Google" id="ProtNLM"/>
    </source>
</evidence>
<evidence type="ECO:0000256" key="2">
    <source>
        <dbReference type="ARBA" id="ARBA00009759"/>
    </source>
</evidence>
<accession>A0ABR3WME4</accession>
<comment type="caution">
    <text evidence="6">The sequence shown here is derived from an EMBL/GenBank/DDBJ whole genome shotgun (WGS) entry which is preliminary data.</text>
</comment>
<reference evidence="6 7" key="1">
    <citation type="journal article" date="2024" name="Commun. Biol.">
        <title>Comparative genomic analysis of thermophilic fungi reveals convergent evolutionary adaptations and gene losses.</title>
        <authorList>
            <person name="Steindorff A.S."/>
            <person name="Aguilar-Pontes M.V."/>
            <person name="Robinson A.J."/>
            <person name="Andreopoulos B."/>
            <person name="LaButti K."/>
            <person name="Kuo A."/>
            <person name="Mondo S."/>
            <person name="Riley R."/>
            <person name="Otillar R."/>
            <person name="Haridas S."/>
            <person name="Lipzen A."/>
            <person name="Grimwood J."/>
            <person name="Schmutz J."/>
            <person name="Clum A."/>
            <person name="Reid I.D."/>
            <person name="Moisan M.C."/>
            <person name="Butler G."/>
            <person name="Nguyen T.T.M."/>
            <person name="Dewar K."/>
            <person name="Conant G."/>
            <person name="Drula E."/>
            <person name="Henrissat B."/>
            <person name="Hansel C."/>
            <person name="Singer S."/>
            <person name="Hutchinson M.I."/>
            <person name="de Vries R.P."/>
            <person name="Natvig D.O."/>
            <person name="Powell A.J."/>
            <person name="Tsang A."/>
            <person name="Grigoriev I.V."/>
        </authorList>
    </citation>
    <scope>NUCLEOTIDE SEQUENCE [LARGE SCALE GENOMIC DNA]</scope>
    <source>
        <strain evidence="6 7">ATCC 24622</strain>
    </source>
</reference>
<protein>
    <recommendedName>
        <fullName evidence="8">3'(2'),5'-bisphosphate nucleotidase</fullName>
    </recommendedName>
</protein>
<dbReference type="EMBL" id="JAZHXJ010000314">
    <property type="protein sequence ID" value="KAL1864820.1"/>
    <property type="molecule type" value="Genomic_DNA"/>
</dbReference>
<evidence type="ECO:0000256" key="4">
    <source>
        <dbReference type="ARBA" id="ARBA00022801"/>
    </source>
</evidence>
<sequence>MDSPYRKELEVAISAVEEAARISQSVLVAAATTPGSPSSSLPYKQPRVQAHEKDDLSPVTVADFAIQALLTARVRAAFPDDTSFVGEEDAGALREDPQLLGRVWELLRSAAGKDEKIASREALCDLVDLAGRGTPSNGGSNGGGEGSSRRVWVFDPIDGTKTFVRGEMYAVNVALLVDGEQVLSVVACPLLAADHDLPRGDGGAVPSPLNNRSKDPSGLGAVLFAVRGYGAWVRPLVSNENPPVPRKLPRHADAVDSVAQLRWVSCVEFAASGIDDCHAAVAARLGHGRDAFPGSDLLGWVPRWTALAIGAANATVWVYRTRSYHAKIWDHAGAMLLFEEVGGKITDVDGRRIDLAAGRKLKGNFGFVAAPEKVHGEVLRAVRETLREQGKLELLRERGE</sequence>
<name>A0ABR3WME4_9PEZI</name>
<evidence type="ECO:0000256" key="1">
    <source>
        <dbReference type="ARBA" id="ARBA00001946"/>
    </source>
</evidence>
<organism evidence="6 7">
    <name type="scientific">Phialemonium thermophilum</name>
    <dbReference type="NCBI Taxonomy" id="223376"/>
    <lineage>
        <taxon>Eukaryota</taxon>
        <taxon>Fungi</taxon>
        <taxon>Dikarya</taxon>
        <taxon>Ascomycota</taxon>
        <taxon>Pezizomycotina</taxon>
        <taxon>Sordariomycetes</taxon>
        <taxon>Sordariomycetidae</taxon>
        <taxon>Cephalothecales</taxon>
        <taxon>Cephalothecaceae</taxon>
        <taxon>Phialemonium</taxon>
    </lineage>
</organism>
<comment type="cofactor">
    <cofactor evidence="1">
        <name>Mg(2+)</name>
        <dbReference type="ChEBI" id="CHEBI:18420"/>
    </cofactor>
</comment>
<evidence type="ECO:0000313" key="6">
    <source>
        <dbReference type="EMBL" id="KAL1864820.1"/>
    </source>
</evidence>
<dbReference type="SUPFAM" id="SSF56655">
    <property type="entry name" value="Carbohydrate phosphatase"/>
    <property type="match status" value="1"/>
</dbReference>
<keyword evidence="5" id="KW-0460">Magnesium</keyword>
<dbReference type="Pfam" id="PF00459">
    <property type="entry name" value="Inositol_P"/>
    <property type="match status" value="1"/>
</dbReference>
<dbReference type="InterPro" id="IPR000760">
    <property type="entry name" value="Inositol_monophosphatase-like"/>
</dbReference>
<dbReference type="InterPro" id="IPR051090">
    <property type="entry name" value="Inositol_monoP_superfamily"/>
</dbReference>